<dbReference type="PROSITE" id="PS00086">
    <property type="entry name" value="CYTOCHROME_P450"/>
    <property type="match status" value="1"/>
</dbReference>
<dbReference type="AlphaFoldDB" id="A0A7M5VAZ4"/>
<evidence type="ECO:0008006" key="12">
    <source>
        <dbReference type="Google" id="ProtNLM"/>
    </source>
</evidence>
<keyword evidence="4 8" id="KW-0479">Metal-binding</keyword>
<keyword evidence="3 8" id="KW-0349">Heme</keyword>
<evidence type="ECO:0000256" key="4">
    <source>
        <dbReference type="ARBA" id="ARBA00022723"/>
    </source>
</evidence>
<dbReference type="GO" id="GO:0016705">
    <property type="term" value="F:oxidoreductase activity, acting on paired donors, with incorporation or reduction of molecular oxygen"/>
    <property type="evidence" value="ECO:0007669"/>
    <property type="project" value="InterPro"/>
</dbReference>
<evidence type="ECO:0000256" key="1">
    <source>
        <dbReference type="ARBA" id="ARBA00001971"/>
    </source>
</evidence>
<evidence type="ECO:0000313" key="10">
    <source>
        <dbReference type="EnsemblMetazoa" id="CLYHEMP010747.1"/>
    </source>
</evidence>
<dbReference type="EnsemblMetazoa" id="CLYHEMT010747.1">
    <property type="protein sequence ID" value="CLYHEMP010747.1"/>
    <property type="gene ID" value="CLYHEMG010747"/>
</dbReference>
<dbReference type="SUPFAM" id="SSF48264">
    <property type="entry name" value="Cytochrome P450"/>
    <property type="match status" value="1"/>
</dbReference>
<comment type="cofactor">
    <cofactor evidence="1 8">
        <name>heme</name>
        <dbReference type="ChEBI" id="CHEBI:30413"/>
    </cofactor>
</comment>
<evidence type="ECO:0000256" key="6">
    <source>
        <dbReference type="ARBA" id="ARBA00023004"/>
    </source>
</evidence>
<proteinExistence type="inferred from homology"/>
<dbReference type="PRINTS" id="PR00463">
    <property type="entry name" value="EP450I"/>
</dbReference>
<dbReference type="GO" id="GO:0020037">
    <property type="term" value="F:heme binding"/>
    <property type="evidence" value="ECO:0007669"/>
    <property type="project" value="InterPro"/>
</dbReference>
<dbReference type="InterPro" id="IPR036396">
    <property type="entry name" value="Cyt_P450_sf"/>
</dbReference>
<dbReference type="GO" id="GO:0004497">
    <property type="term" value="F:monooxygenase activity"/>
    <property type="evidence" value="ECO:0007669"/>
    <property type="project" value="UniProtKB-KW"/>
</dbReference>
<accession>A0A7M5VAZ4</accession>
<dbReference type="Proteomes" id="UP000594262">
    <property type="component" value="Unplaced"/>
</dbReference>
<dbReference type="InterPro" id="IPR002401">
    <property type="entry name" value="Cyt_P450_E_grp-I"/>
</dbReference>
<comment type="similarity">
    <text evidence="2 9">Belongs to the cytochrome P450 family.</text>
</comment>
<keyword evidence="6 8" id="KW-0408">Iron</keyword>
<keyword evidence="11" id="KW-1185">Reference proteome</keyword>
<dbReference type="Gene3D" id="1.10.630.10">
    <property type="entry name" value="Cytochrome P450"/>
    <property type="match status" value="1"/>
</dbReference>
<keyword evidence="7 9" id="KW-0503">Monooxygenase</keyword>
<keyword evidence="5 9" id="KW-0560">Oxidoreductase</keyword>
<organism evidence="10 11">
    <name type="scientific">Clytia hemisphaerica</name>
    <dbReference type="NCBI Taxonomy" id="252671"/>
    <lineage>
        <taxon>Eukaryota</taxon>
        <taxon>Metazoa</taxon>
        <taxon>Cnidaria</taxon>
        <taxon>Hydrozoa</taxon>
        <taxon>Hydroidolina</taxon>
        <taxon>Leptothecata</taxon>
        <taxon>Obeliida</taxon>
        <taxon>Clytiidae</taxon>
        <taxon>Clytia</taxon>
    </lineage>
</organism>
<evidence type="ECO:0000256" key="3">
    <source>
        <dbReference type="ARBA" id="ARBA00022617"/>
    </source>
</evidence>
<dbReference type="OrthoDB" id="10258113at2759"/>
<evidence type="ECO:0000256" key="2">
    <source>
        <dbReference type="ARBA" id="ARBA00010617"/>
    </source>
</evidence>
<protein>
    <recommendedName>
        <fullName evidence="12">Cytochrome P450</fullName>
    </recommendedName>
</protein>
<dbReference type="PANTHER" id="PTHR24279">
    <property type="entry name" value="CYTOCHROME P450"/>
    <property type="match status" value="1"/>
</dbReference>
<evidence type="ECO:0000256" key="9">
    <source>
        <dbReference type="RuleBase" id="RU000461"/>
    </source>
</evidence>
<name>A0A7M5VAZ4_9CNID</name>
<dbReference type="Pfam" id="PF00067">
    <property type="entry name" value="p450"/>
    <property type="match status" value="1"/>
</dbReference>
<evidence type="ECO:0000313" key="11">
    <source>
        <dbReference type="Proteomes" id="UP000594262"/>
    </source>
</evidence>
<reference evidence="10" key="1">
    <citation type="submission" date="2021-01" db="UniProtKB">
        <authorList>
            <consortium name="EnsemblMetazoa"/>
        </authorList>
    </citation>
    <scope>IDENTIFICATION</scope>
</reference>
<sequence length="488" mass="56776">GAHQLNLEDNVVVKPFEEIPKVKGLFPSLTSLIPFITGKYEQATLHRFFEDRRKEYGFVYREHFGMNGDMVFTSNPYDWEVILRSLGAEDDLERPIWALKAYSKLRNRSLLYIDVVGEEFFERRELMGKMMLRPQKIAKFVPQYSQITDDLLDFIQRKLDKSSDNTIEDFMEDVDRWQFECAGILTLNQRFGFLEDDIQTANPAAYKAYTGAKEFFKTWLDIEIQPQHRTQHTMKWHQFVAASDLIYEGCEELLSQYKLALIEGVEDQVSDAVKLAMIVDTLRASTDTVPTVIFWLMIELANNPDVQEKIYQESKEVLSKDKPLSYKEVNQQHYLKASLKEIHRMRPLVALSMRKLRQDVILPSGFEVPSGTTIGLLTNPYDQSQFFEDSHKMKPERWLRNRETKTEGGCPFGTKDSTEEVIPKFAVLPFGHGPRSCVGRRIAENSILVYTMKLVNKYFIHPVGEFDSYFNLFVKPKGKLNVRLEKRI</sequence>
<dbReference type="PANTHER" id="PTHR24279:SF120">
    <property type="entry name" value="CYTOCHROME P450"/>
    <property type="match status" value="1"/>
</dbReference>
<evidence type="ECO:0000256" key="7">
    <source>
        <dbReference type="ARBA" id="ARBA00023033"/>
    </source>
</evidence>
<feature type="binding site" description="axial binding residue" evidence="8">
    <location>
        <position position="437"/>
    </location>
    <ligand>
        <name>heme</name>
        <dbReference type="ChEBI" id="CHEBI:30413"/>
    </ligand>
    <ligandPart>
        <name>Fe</name>
        <dbReference type="ChEBI" id="CHEBI:18248"/>
    </ligandPart>
</feature>
<evidence type="ECO:0000256" key="8">
    <source>
        <dbReference type="PIRSR" id="PIRSR602401-1"/>
    </source>
</evidence>
<dbReference type="InterPro" id="IPR017972">
    <property type="entry name" value="Cyt_P450_CS"/>
</dbReference>
<evidence type="ECO:0000256" key="5">
    <source>
        <dbReference type="ARBA" id="ARBA00023002"/>
    </source>
</evidence>
<dbReference type="PRINTS" id="PR00385">
    <property type="entry name" value="P450"/>
</dbReference>
<dbReference type="InterPro" id="IPR001128">
    <property type="entry name" value="Cyt_P450"/>
</dbReference>
<dbReference type="InterPro" id="IPR050479">
    <property type="entry name" value="CYP11_CYP27_families"/>
</dbReference>
<dbReference type="GO" id="GO:0005506">
    <property type="term" value="F:iron ion binding"/>
    <property type="evidence" value="ECO:0007669"/>
    <property type="project" value="InterPro"/>
</dbReference>